<protein>
    <submittedName>
        <fullName evidence="1">Uncharacterized protein</fullName>
    </submittedName>
</protein>
<evidence type="ECO:0000313" key="1">
    <source>
        <dbReference type="EMBL" id="OJF90751.1"/>
    </source>
</evidence>
<dbReference type="AlphaFoldDB" id="A0A657LLC0"/>
<sequence>MIMRDTQAVIERTQQILAQSRAFRERCEAGREELKARIELAQVPKGQLHFVFPTKVASRAH</sequence>
<comment type="caution">
    <text evidence="1">The sequence shown here is derived from an EMBL/GenBank/DDBJ whole genome shotgun (WGS) entry which is preliminary data.</text>
</comment>
<organism evidence="1 2">
    <name type="scientific">Pararhizobium antarcticum</name>
    <dbReference type="NCBI Taxonomy" id="1798805"/>
    <lineage>
        <taxon>Bacteria</taxon>
        <taxon>Pseudomonadati</taxon>
        <taxon>Pseudomonadota</taxon>
        <taxon>Alphaproteobacteria</taxon>
        <taxon>Hyphomicrobiales</taxon>
        <taxon>Rhizobiaceae</taxon>
        <taxon>Rhizobium/Agrobacterium group</taxon>
        <taxon>Pararhizobium</taxon>
    </lineage>
</organism>
<keyword evidence="2" id="KW-1185">Reference proteome</keyword>
<dbReference type="EMBL" id="LSRP01000135">
    <property type="protein sequence ID" value="OJF90751.1"/>
    <property type="molecule type" value="Genomic_DNA"/>
</dbReference>
<name>A0A657LLC0_9HYPH</name>
<proteinExistence type="predicted"/>
<accession>A0A657LLC0</accession>
<gene>
    <name evidence="1" type="ORF">AX760_23945</name>
</gene>
<reference evidence="1 2" key="1">
    <citation type="submission" date="2016-02" db="EMBL/GenBank/DDBJ databases">
        <title>Genome sequencing of a beta-galactosidase producing bacteria Rhizobium sp. 59.</title>
        <authorList>
            <person name="Wang D."/>
            <person name="Kot W."/>
            <person name="Qin Y."/>
            <person name="Hansen L."/>
            <person name="Naqvi K."/>
            <person name="Rensing C."/>
        </authorList>
    </citation>
    <scope>NUCLEOTIDE SEQUENCE [LARGE SCALE GENOMIC DNA]</scope>
    <source>
        <strain evidence="1 2">59</strain>
    </source>
</reference>
<dbReference type="Proteomes" id="UP000182661">
    <property type="component" value="Unassembled WGS sequence"/>
</dbReference>
<evidence type="ECO:0000313" key="2">
    <source>
        <dbReference type="Proteomes" id="UP000182661"/>
    </source>
</evidence>